<evidence type="ECO:0000256" key="14">
    <source>
        <dbReference type="SAM" id="MobiDB-lite"/>
    </source>
</evidence>
<dbReference type="InterPro" id="IPR010949">
    <property type="entry name" value="TonB_Hb/transfer/lactofer_rcpt"/>
</dbReference>
<comment type="caution">
    <text evidence="18">The sequence shown here is derived from an EMBL/GenBank/DDBJ whole genome shotgun (WGS) entry which is preliminary data.</text>
</comment>
<dbReference type="Gene3D" id="2.170.130.10">
    <property type="entry name" value="TonB-dependent receptor, plug domain"/>
    <property type="match status" value="1"/>
</dbReference>
<reference evidence="18 19" key="1">
    <citation type="submission" date="2018-05" db="EMBL/GenBank/DDBJ databases">
        <title>Genomic Encyclopedia of Type Strains, Phase IV (KMG-IV): sequencing the most valuable type-strain genomes for metagenomic binning, comparative biology and taxonomic classification.</title>
        <authorList>
            <person name="Goeker M."/>
        </authorList>
    </citation>
    <scope>NUCLEOTIDE SEQUENCE [LARGE SCALE GENOMIC DNA]</scope>
    <source>
        <strain evidence="18 19">DSM 6462</strain>
    </source>
</reference>
<name>A0A2V3TTF1_9HYPH</name>
<feature type="domain" description="TonB-dependent receptor-like beta-barrel" evidence="16">
    <location>
        <begin position="302"/>
        <end position="731"/>
    </location>
</feature>
<dbReference type="NCBIfam" id="TIGR01785">
    <property type="entry name" value="TonB-hemin"/>
    <property type="match status" value="1"/>
</dbReference>
<keyword evidence="19" id="KW-1185">Reference proteome</keyword>
<dbReference type="PANTHER" id="PTHR30069">
    <property type="entry name" value="TONB-DEPENDENT OUTER MEMBRANE RECEPTOR"/>
    <property type="match status" value="1"/>
</dbReference>
<organism evidence="18 19">
    <name type="scientific">Chelatococcus asaccharovorans</name>
    <dbReference type="NCBI Taxonomy" id="28210"/>
    <lineage>
        <taxon>Bacteria</taxon>
        <taxon>Pseudomonadati</taxon>
        <taxon>Pseudomonadota</taxon>
        <taxon>Alphaproteobacteria</taxon>
        <taxon>Hyphomicrobiales</taxon>
        <taxon>Chelatococcaceae</taxon>
        <taxon>Chelatococcus</taxon>
    </lineage>
</organism>
<dbReference type="InterPro" id="IPR037066">
    <property type="entry name" value="Plug_dom_sf"/>
</dbReference>
<comment type="similarity">
    <text evidence="2 11 13">Belongs to the TonB-dependent receptor family.</text>
</comment>
<dbReference type="RefSeq" id="WP_170147540.1">
    <property type="nucleotide sequence ID" value="NZ_JAHBRY010000001.1"/>
</dbReference>
<dbReference type="Gene3D" id="2.40.170.20">
    <property type="entry name" value="TonB-dependent receptor, beta-barrel domain"/>
    <property type="match status" value="1"/>
</dbReference>
<dbReference type="InterPro" id="IPR036942">
    <property type="entry name" value="Beta-barrel_TonB_sf"/>
</dbReference>
<evidence type="ECO:0000256" key="4">
    <source>
        <dbReference type="ARBA" id="ARBA00022452"/>
    </source>
</evidence>
<dbReference type="InterPro" id="IPR039426">
    <property type="entry name" value="TonB-dep_rcpt-like"/>
</dbReference>
<dbReference type="GO" id="GO:0015344">
    <property type="term" value="F:siderophore uptake transmembrane transporter activity"/>
    <property type="evidence" value="ECO:0007669"/>
    <property type="project" value="TreeGrafter"/>
</dbReference>
<evidence type="ECO:0000256" key="5">
    <source>
        <dbReference type="ARBA" id="ARBA00022692"/>
    </source>
</evidence>
<dbReference type="PROSITE" id="PS01156">
    <property type="entry name" value="TONB_DEPENDENT_REC_2"/>
    <property type="match status" value="1"/>
</dbReference>
<feature type="domain" description="TonB-dependent receptor plug" evidence="17">
    <location>
        <begin position="84"/>
        <end position="192"/>
    </location>
</feature>
<evidence type="ECO:0000256" key="6">
    <source>
        <dbReference type="ARBA" id="ARBA00022729"/>
    </source>
</evidence>
<proteinExistence type="inferred from homology"/>
<comment type="subcellular location">
    <subcellularLocation>
        <location evidence="1 11">Cell outer membrane</location>
        <topology evidence="1 11">Multi-pass membrane protein</topology>
    </subcellularLocation>
</comment>
<dbReference type="SUPFAM" id="SSF56935">
    <property type="entry name" value="Porins"/>
    <property type="match status" value="1"/>
</dbReference>
<dbReference type="InterPro" id="IPR012910">
    <property type="entry name" value="Plug_dom"/>
</dbReference>
<evidence type="ECO:0000313" key="18">
    <source>
        <dbReference type="EMBL" id="PXW51366.1"/>
    </source>
</evidence>
<dbReference type="GO" id="GO:0009279">
    <property type="term" value="C:cell outer membrane"/>
    <property type="evidence" value="ECO:0007669"/>
    <property type="project" value="UniProtKB-SubCell"/>
</dbReference>
<dbReference type="GO" id="GO:0015232">
    <property type="term" value="F:heme transmembrane transporter activity"/>
    <property type="evidence" value="ECO:0007669"/>
    <property type="project" value="InterPro"/>
</dbReference>
<dbReference type="PROSITE" id="PS52016">
    <property type="entry name" value="TONB_DEPENDENT_REC_3"/>
    <property type="match status" value="1"/>
</dbReference>
<evidence type="ECO:0000256" key="2">
    <source>
        <dbReference type="ARBA" id="ARBA00009810"/>
    </source>
</evidence>
<evidence type="ECO:0000256" key="9">
    <source>
        <dbReference type="ARBA" id="ARBA00023170"/>
    </source>
</evidence>
<evidence type="ECO:0000259" key="16">
    <source>
        <dbReference type="Pfam" id="PF00593"/>
    </source>
</evidence>
<sequence length="777" mass="86485">MGTIFRFLTSASVLAVLLATAGASAQETQRTPRDAARRQPVQEGNAAPVNASPETAAGETIVPPGTIELDAISITATRQPTNVLDVPGTVTVTTRQQLDQTMTRDNMDLARYQPGITVDRQTSGTDPFGNLGGFTIRGVGGNRVQMQVDGTRIQERITDGNRSFVDFPGLKAVEIVRGPGSVLWGADALGGIVAYRTLDPDDLLKGKDKPYAGRIQATYDSFNKSFSKTAMAAFQLTPTLQGLILVNQNTYNEGKLSKARADGGLWGCPRVPMAIRCDTLNPLDGTTWNMLTKLVFRPSSDHEFKLTGELYDSSNNIRQMYDYGLQSTGAFNGLYPRNQDQTRKRVSLSHDWNVGVNFLDNLHWQLSYSPQSRDVHSERLQTLASKQNQVTVDNLGYSEEFWQADIQLTSKFNLGSSRHTLTYGFQGDYTRAEYYRDSLVKNLTTGRSTYTRSASFSNADTTRADFYLQDEISLLDGRLLITPGVRWANYAIDPKTNAYYIETDGITPSKSESSKLIPQIGAIFKLTDHYSVYARYAEGFKMPTAQQLYTSSPGVSFNLIPNPNLQPESVQSYEGGFRGQFNRAWFSIGGFYADYKDFIQNFYNPPGTNDYTYRNLSAVKIWGIEAFGEWQFHDNWAVNASASYQHGDQRYQAGDPMVPYDGATPFNGTVGLKWMRPDWGLQAEVISTFGQGVTRASSTDLFRPSSYMVFDSYVNWKPTEMITLRAGVLNIFDQRYFKGPLPYTFARTSTTAQAITNPLELQTAPGRTFKLSAQVDF</sequence>
<dbReference type="Pfam" id="PF00593">
    <property type="entry name" value="TonB_dep_Rec_b-barrel"/>
    <property type="match status" value="1"/>
</dbReference>
<feature type="signal peptide" evidence="15">
    <location>
        <begin position="1"/>
        <end position="25"/>
    </location>
</feature>
<evidence type="ECO:0000256" key="12">
    <source>
        <dbReference type="PROSITE-ProRule" id="PRU10144"/>
    </source>
</evidence>
<evidence type="ECO:0000313" key="19">
    <source>
        <dbReference type="Proteomes" id="UP000248021"/>
    </source>
</evidence>
<keyword evidence="5 11" id="KW-0812">Transmembrane</keyword>
<keyword evidence="8 11" id="KW-0472">Membrane</keyword>
<feature type="short sequence motif" description="TonB C-terminal box" evidence="12">
    <location>
        <begin position="760"/>
        <end position="777"/>
    </location>
</feature>
<dbReference type="EMBL" id="QJJK01000020">
    <property type="protein sequence ID" value="PXW51366.1"/>
    <property type="molecule type" value="Genomic_DNA"/>
</dbReference>
<dbReference type="Proteomes" id="UP000248021">
    <property type="component" value="Unassembled WGS sequence"/>
</dbReference>
<feature type="chain" id="PRO_5015875619" evidence="15">
    <location>
        <begin position="26"/>
        <end position="777"/>
    </location>
</feature>
<evidence type="ECO:0000256" key="15">
    <source>
        <dbReference type="SAM" id="SignalP"/>
    </source>
</evidence>
<evidence type="ECO:0000256" key="1">
    <source>
        <dbReference type="ARBA" id="ARBA00004571"/>
    </source>
</evidence>
<dbReference type="NCBIfam" id="TIGR01786">
    <property type="entry name" value="TonB-hemlactrns"/>
    <property type="match status" value="1"/>
</dbReference>
<dbReference type="PANTHER" id="PTHR30069:SF29">
    <property type="entry name" value="HEMOGLOBIN AND HEMOGLOBIN-HAPTOGLOBIN-BINDING PROTEIN 1-RELATED"/>
    <property type="match status" value="1"/>
</dbReference>
<gene>
    <name evidence="18" type="ORF">C7450_12048</name>
</gene>
<evidence type="ECO:0000256" key="3">
    <source>
        <dbReference type="ARBA" id="ARBA00022448"/>
    </source>
</evidence>
<evidence type="ECO:0000256" key="10">
    <source>
        <dbReference type="ARBA" id="ARBA00023237"/>
    </source>
</evidence>
<keyword evidence="7 13" id="KW-0798">TonB box</keyword>
<dbReference type="CDD" id="cd01347">
    <property type="entry name" value="ligand_gated_channel"/>
    <property type="match status" value="1"/>
</dbReference>
<dbReference type="InterPro" id="IPR010917">
    <property type="entry name" value="TonB_rcpt_CS"/>
</dbReference>
<keyword evidence="10 11" id="KW-0998">Cell outer membrane</keyword>
<protein>
    <submittedName>
        <fullName evidence="18">Hemoglobin/transferrin/lactoferrin receptor protein</fullName>
    </submittedName>
</protein>
<keyword evidence="6 15" id="KW-0732">Signal</keyword>
<evidence type="ECO:0000259" key="17">
    <source>
        <dbReference type="Pfam" id="PF07715"/>
    </source>
</evidence>
<dbReference type="InterPro" id="IPR011276">
    <property type="entry name" value="TonB_haem/Hb_rcpt"/>
</dbReference>
<evidence type="ECO:0000256" key="7">
    <source>
        <dbReference type="ARBA" id="ARBA00023077"/>
    </source>
</evidence>
<keyword evidence="9 18" id="KW-0675">Receptor</keyword>
<dbReference type="GO" id="GO:0044718">
    <property type="term" value="P:siderophore transmembrane transport"/>
    <property type="evidence" value="ECO:0007669"/>
    <property type="project" value="TreeGrafter"/>
</dbReference>
<dbReference type="InterPro" id="IPR000531">
    <property type="entry name" value="Beta-barrel_TonB"/>
</dbReference>
<keyword evidence="3 11" id="KW-0813">Transport</keyword>
<dbReference type="Pfam" id="PF07715">
    <property type="entry name" value="Plug"/>
    <property type="match status" value="1"/>
</dbReference>
<evidence type="ECO:0000256" key="13">
    <source>
        <dbReference type="RuleBase" id="RU003357"/>
    </source>
</evidence>
<evidence type="ECO:0000256" key="11">
    <source>
        <dbReference type="PROSITE-ProRule" id="PRU01360"/>
    </source>
</evidence>
<keyword evidence="4 11" id="KW-1134">Transmembrane beta strand</keyword>
<accession>A0A2V3TTF1</accession>
<feature type="region of interest" description="Disordered" evidence="14">
    <location>
        <begin position="22"/>
        <end position="63"/>
    </location>
</feature>
<dbReference type="AlphaFoldDB" id="A0A2V3TTF1"/>
<evidence type="ECO:0000256" key="8">
    <source>
        <dbReference type="ARBA" id="ARBA00023136"/>
    </source>
</evidence>